<feature type="compositionally biased region" description="Basic and acidic residues" evidence="1">
    <location>
        <begin position="190"/>
        <end position="218"/>
    </location>
</feature>
<dbReference type="InterPro" id="IPR054505">
    <property type="entry name" value="Myb_DNA-bind_8"/>
</dbReference>
<feature type="compositionally biased region" description="Basic and acidic residues" evidence="1">
    <location>
        <begin position="227"/>
        <end position="236"/>
    </location>
</feature>
<feature type="region of interest" description="Disordered" evidence="1">
    <location>
        <begin position="106"/>
        <end position="246"/>
    </location>
</feature>
<accession>A0A6A5SAR8</accession>
<feature type="compositionally biased region" description="Low complexity" evidence="1">
    <location>
        <begin position="106"/>
        <end position="122"/>
    </location>
</feature>
<gene>
    <name evidence="3" type="ORF">EJ02DRAFT_48130</name>
</gene>
<keyword evidence="4" id="KW-1185">Reference proteome</keyword>
<dbReference type="Proteomes" id="UP000800038">
    <property type="component" value="Unassembled WGS sequence"/>
</dbReference>
<evidence type="ECO:0000313" key="4">
    <source>
        <dbReference type="Proteomes" id="UP000800038"/>
    </source>
</evidence>
<evidence type="ECO:0000313" key="3">
    <source>
        <dbReference type="EMBL" id="KAF1937721.1"/>
    </source>
</evidence>
<dbReference type="Pfam" id="PF22980">
    <property type="entry name" value="Myb_DNA-bind_8"/>
    <property type="match status" value="2"/>
</dbReference>
<dbReference type="OrthoDB" id="3944408at2759"/>
<protein>
    <recommendedName>
        <fullName evidence="2">Myb-like DNA-binding domain-containing protein</fullName>
    </recommendedName>
</protein>
<evidence type="ECO:0000256" key="1">
    <source>
        <dbReference type="SAM" id="MobiDB-lite"/>
    </source>
</evidence>
<feature type="domain" description="Myb-like DNA-binding" evidence="2">
    <location>
        <begin position="60"/>
        <end position="105"/>
    </location>
</feature>
<reference evidence="3" key="1">
    <citation type="journal article" date="2020" name="Stud. Mycol.">
        <title>101 Dothideomycetes genomes: a test case for predicting lifestyles and emergence of pathogens.</title>
        <authorList>
            <person name="Haridas S."/>
            <person name="Albert R."/>
            <person name="Binder M."/>
            <person name="Bloem J."/>
            <person name="Labutti K."/>
            <person name="Salamov A."/>
            <person name="Andreopoulos B."/>
            <person name="Baker S."/>
            <person name="Barry K."/>
            <person name="Bills G."/>
            <person name="Bluhm B."/>
            <person name="Cannon C."/>
            <person name="Castanera R."/>
            <person name="Culley D."/>
            <person name="Daum C."/>
            <person name="Ezra D."/>
            <person name="Gonzalez J."/>
            <person name="Henrissat B."/>
            <person name="Kuo A."/>
            <person name="Liang C."/>
            <person name="Lipzen A."/>
            <person name="Lutzoni F."/>
            <person name="Magnuson J."/>
            <person name="Mondo S."/>
            <person name="Nolan M."/>
            <person name="Ohm R."/>
            <person name="Pangilinan J."/>
            <person name="Park H.-J."/>
            <person name="Ramirez L."/>
            <person name="Alfaro M."/>
            <person name="Sun H."/>
            <person name="Tritt A."/>
            <person name="Yoshinaga Y."/>
            <person name="Zwiers L.-H."/>
            <person name="Turgeon B."/>
            <person name="Goodwin S."/>
            <person name="Spatafora J."/>
            <person name="Crous P."/>
            <person name="Grigoriev I."/>
        </authorList>
    </citation>
    <scope>NUCLEOTIDE SEQUENCE</scope>
    <source>
        <strain evidence="3">CBS 161.51</strain>
    </source>
</reference>
<dbReference type="AlphaFoldDB" id="A0A6A5SAR8"/>
<feature type="domain" description="Myb-like DNA-binding" evidence="2">
    <location>
        <begin position="5"/>
        <end position="51"/>
    </location>
</feature>
<evidence type="ECO:0000259" key="2">
    <source>
        <dbReference type="Pfam" id="PF22980"/>
    </source>
</evidence>
<organism evidence="3 4">
    <name type="scientific">Clathrospora elynae</name>
    <dbReference type="NCBI Taxonomy" id="706981"/>
    <lineage>
        <taxon>Eukaryota</taxon>
        <taxon>Fungi</taxon>
        <taxon>Dikarya</taxon>
        <taxon>Ascomycota</taxon>
        <taxon>Pezizomycotina</taxon>
        <taxon>Dothideomycetes</taxon>
        <taxon>Pleosporomycetidae</taxon>
        <taxon>Pleosporales</taxon>
        <taxon>Diademaceae</taxon>
        <taxon>Clathrospora</taxon>
    </lineage>
</organism>
<feature type="compositionally biased region" description="Polar residues" evidence="1">
    <location>
        <begin position="237"/>
        <end position="246"/>
    </location>
</feature>
<name>A0A6A5SAR8_9PLEO</name>
<sequence>MLTEAENVQYLYLILTNNGNPTIDWQAVGAALGLNKGAASKRWSRLKLSMDKGEGSGGATYQFLWLCVKHNNNDQVPNWAEIAAKSNTTTGAASKRYSRIKQAIDAGADAPAASTTSPVKPKAMPKKKKATTSSGDDVPATLNPKRKRASPRKKPVVASDEVEMEGRSKPETENDEEMPDVKSKRVKATSRCETKAAVIKKEQPAGEGAHDPFYDAHGKRGVNGKQHAGDENERNNGLHNWLCTSG</sequence>
<feature type="compositionally biased region" description="Basic residues" evidence="1">
    <location>
        <begin position="144"/>
        <end position="155"/>
    </location>
</feature>
<proteinExistence type="predicted"/>
<dbReference type="EMBL" id="ML976128">
    <property type="protein sequence ID" value="KAF1937721.1"/>
    <property type="molecule type" value="Genomic_DNA"/>
</dbReference>